<reference evidence="1" key="1">
    <citation type="submission" date="2019-08" db="EMBL/GenBank/DDBJ databases">
        <authorList>
            <person name="Kucharzyk K."/>
            <person name="Murdoch R.W."/>
            <person name="Higgins S."/>
            <person name="Loffler F."/>
        </authorList>
    </citation>
    <scope>NUCLEOTIDE SEQUENCE</scope>
</reference>
<protein>
    <submittedName>
        <fullName evidence="1">Uncharacterized protein</fullName>
    </submittedName>
</protein>
<organism evidence="1">
    <name type="scientific">bioreactor metagenome</name>
    <dbReference type="NCBI Taxonomy" id="1076179"/>
    <lineage>
        <taxon>unclassified sequences</taxon>
        <taxon>metagenomes</taxon>
        <taxon>ecological metagenomes</taxon>
    </lineage>
</organism>
<name>A0A645IX12_9ZZZZ</name>
<comment type="caution">
    <text evidence="1">The sequence shown here is derived from an EMBL/GenBank/DDBJ whole genome shotgun (WGS) entry which is preliminary data.</text>
</comment>
<dbReference type="EMBL" id="VSSQ01125268">
    <property type="protein sequence ID" value="MPN55716.1"/>
    <property type="molecule type" value="Genomic_DNA"/>
</dbReference>
<proteinExistence type="predicted"/>
<accession>A0A645IX12</accession>
<sequence>MFRAQRFVQQLYNLVYASLDSLTHMAAGMKSIQIIRQILQVSEVFDYYHMSKFPDMRVGGTSIKRIGGMSQQRCEMVLLG</sequence>
<gene>
    <name evidence="1" type="ORF">SDC9_203400</name>
</gene>
<evidence type="ECO:0000313" key="1">
    <source>
        <dbReference type="EMBL" id="MPN55716.1"/>
    </source>
</evidence>
<dbReference type="AlphaFoldDB" id="A0A645IX12"/>